<dbReference type="InterPro" id="IPR000086">
    <property type="entry name" value="NUDIX_hydrolase_dom"/>
</dbReference>
<dbReference type="GO" id="GO:0005829">
    <property type="term" value="C:cytosol"/>
    <property type="evidence" value="ECO:0007669"/>
    <property type="project" value="TreeGrafter"/>
</dbReference>
<dbReference type="HOGENOM" id="CLU_062658_5_1_4"/>
<name>W0PDE9_ADVMD</name>
<evidence type="ECO:0000256" key="3">
    <source>
        <dbReference type="ARBA" id="ARBA00007275"/>
    </source>
</evidence>
<evidence type="ECO:0000259" key="8">
    <source>
        <dbReference type="PROSITE" id="PS51462"/>
    </source>
</evidence>
<accession>W0PDE9</accession>
<dbReference type="InterPro" id="IPR015797">
    <property type="entry name" value="NUDIX_hydrolase-like_dom_sf"/>
</dbReference>
<evidence type="ECO:0000256" key="6">
    <source>
        <dbReference type="ARBA" id="ARBA00032162"/>
    </source>
</evidence>
<proteinExistence type="inferred from homology"/>
<dbReference type="GO" id="GO:0016787">
    <property type="term" value="F:hydrolase activity"/>
    <property type="evidence" value="ECO:0007669"/>
    <property type="project" value="UniProtKB-KW"/>
</dbReference>
<dbReference type="CDD" id="cd03424">
    <property type="entry name" value="NUDIX_ADPRase_Nudt5_UGPPase_Nudt14"/>
    <property type="match status" value="1"/>
</dbReference>
<dbReference type="Gene3D" id="3.90.79.10">
    <property type="entry name" value="Nucleoside Triphosphate Pyrophosphohydrolase"/>
    <property type="match status" value="1"/>
</dbReference>
<dbReference type="EMBL" id="CP003915">
    <property type="protein sequence ID" value="AHG64899.1"/>
    <property type="molecule type" value="Genomic_DNA"/>
</dbReference>
<dbReference type="RefSeq" id="WP_025373550.1">
    <property type="nucleotide sequence ID" value="NZ_CP003915.1"/>
</dbReference>
<dbReference type="GO" id="GO:0019693">
    <property type="term" value="P:ribose phosphate metabolic process"/>
    <property type="evidence" value="ECO:0007669"/>
    <property type="project" value="TreeGrafter"/>
</dbReference>
<protein>
    <recommendedName>
        <fullName evidence="4">GDP-mannose pyrophosphatase</fullName>
    </recommendedName>
    <alternativeName>
        <fullName evidence="6">GDP-mannose hydrolase</fullName>
    </alternativeName>
    <alternativeName>
        <fullName evidence="7">GDPMK</fullName>
    </alternativeName>
</protein>
<organism evidence="9 10">
    <name type="scientific">Advenella mimigardefordensis (strain DSM 17166 / LMG 22922 / DPN7)</name>
    <dbReference type="NCBI Taxonomy" id="1247726"/>
    <lineage>
        <taxon>Bacteria</taxon>
        <taxon>Pseudomonadati</taxon>
        <taxon>Pseudomonadota</taxon>
        <taxon>Betaproteobacteria</taxon>
        <taxon>Burkholderiales</taxon>
        <taxon>Alcaligenaceae</taxon>
    </lineage>
</organism>
<comment type="catalytic activity">
    <reaction evidence="1">
        <text>GDP-alpha-D-mannose + H2O = alpha-D-mannose 1-phosphate + GMP + 2 H(+)</text>
        <dbReference type="Rhea" id="RHEA:27978"/>
        <dbReference type="ChEBI" id="CHEBI:15377"/>
        <dbReference type="ChEBI" id="CHEBI:15378"/>
        <dbReference type="ChEBI" id="CHEBI:57527"/>
        <dbReference type="ChEBI" id="CHEBI:58115"/>
        <dbReference type="ChEBI" id="CHEBI:58409"/>
    </reaction>
</comment>
<dbReference type="GO" id="GO:0006753">
    <property type="term" value="P:nucleoside phosphate metabolic process"/>
    <property type="evidence" value="ECO:0007669"/>
    <property type="project" value="TreeGrafter"/>
</dbReference>
<evidence type="ECO:0000256" key="1">
    <source>
        <dbReference type="ARBA" id="ARBA00000847"/>
    </source>
</evidence>
<evidence type="ECO:0000256" key="2">
    <source>
        <dbReference type="ARBA" id="ARBA00001946"/>
    </source>
</evidence>
<sequence>MPTSSSSTSATGHTDATFDAALTETLQDSTFIFEGKIIKVTVDTVVLPNGKTATREVVRHCGAVAVLAITPEDKVILVRQFRHPTGGPLLEIPAGKLDVDNEPPEQCAYRELAEETPYTAGGMTLIHTFYTAPGFCDELMYVFRAEGVREDSTLNADDDEFVQTVLMSRDEVRHAIEKQEIRDAKTLVALQSWLLEK</sequence>
<dbReference type="PANTHER" id="PTHR11839">
    <property type="entry name" value="UDP/ADP-SUGAR PYROPHOSPHATASE"/>
    <property type="match status" value="1"/>
</dbReference>
<feature type="domain" description="Nudix hydrolase" evidence="8">
    <location>
        <begin position="58"/>
        <end position="189"/>
    </location>
</feature>
<dbReference type="SUPFAM" id="SSF55811">
    <property type="entry name" value="Nudix"/>
    <property type="match status" value="1"/>
</dbReference>
<reference evidence="9 10" key="1">
    <citation type="journal article" date="2014" name="Microbiology">
        <title>Unravelling the complete genome sequence of Advenella mimigardefordensis strain DPN7T and novel insights in the catabolism of the xenobiotic polythioester precursor 3,3'-dithiodipropionate.</title>
        <authorList>
            <person name="Wubbeler J.H."/>
            <person name="Hiessl S."/>
            <person name="Schuldes J."/>
            <person name="Thurmer A."/>
            <person name="Daniel R."/>
            <person name="Steinbuchel A."/>
        </authorList>
    </citation>
    <scope>NUCLEOTIDE SEQUENCE [LARGE SCALE GENOMIC DNA]</scope>
    <source>
        <strain evidence="10">DSM 17166 / LMG 22922 / DPN7</strain>
    </source>
</reference>
<dbReference type="FunFam" id="3.90.79.10:FF:000024">
    <property type="entry name" value="ADP-ribose pyrophosphatase"/>
    <property type="match status" value="1"/>
</dbReference>
<evidence type="ECO:0000256" key="7">
    <source>
        <dbReference type="ARBA" id="ARBA00032272"/>
    </source>
</evidence>
<evidence type="ECO:0000256" key="5">
    <source>
        <dbReference type="ARBA" id="ARBA00022801"/>
    </source>
</evidence>
<dbReference type="AlphaFoldDB" id="W0PDE9"/>
<dbReference type="Pfam" id="PF00293">
    <property type="entry name" value="NUDIX"/>
    <property type="match status" value="1"/>
</dbReference>
<dbReference type="PROSITE" id="PS51462">
    <property type="entry name" value="NUDIX"/>
    <property type="match status" value="1"/>
</dbReference>
<dbReference type="PATRIC" id="fig|1247726.3.peg.3108"/>
<dbReference type="STRING" id="1247726.MIM_c28340"/>
<gene>
    <name evidence="9" type="ORF">MIM_c28340</name>
</gene>
<dbReference type="KEGG" id="amim:MIM_c28340"/>
<evidence type="ECO:0000256" key="4">
    <source>
        <dbReference type="ARBA" id="ARBA00016377"/>
    </source>
</evidence>
<dbReference type="PANTHER" id="PTHR11839:SF18">
    <property type="entry name" value="NUDIX HYDROLASE DOMAIN-CONTAINING PROTEIN"/>
    <property type="match status" value="1"/>
</dbReference>
<evidence type="ECO:0000313" key="9">
    <source>
        <dbReference type="EMBL" id="AHG64899.1"/>
    </source>
</evidence>
<comment type="similarity">
    <text evidence="3">Belongs to the Nudix hydrolase family. NudK subfamily.</text>
</comment>
<keyword evidence="10" id="KW-1185">Reference proteome</keyword>
<dbReference type="Proteomes" id="UP000019095">
    <property type="component" value="Chromosome"/>
</dbReference>
<evidence type="ECO:0000313" key="10">
    <source>
        <dbReference type="Proteomes" id="UP000019095"/>
    </source>
</evidence>
<comment type="cofactor">
    <cofactor evidence="2">
        <name>Mg(2+)</name>
        <dbReference type="ChEBI" id="CHEBI:18420"/>
    </cofactor>
</comment>
<keyword evidence="5 9" id="KW-0378">Hydrolase</keyword>
<dbReference type="eggNOG" id="COG0494">
    <property type="taxonomic scope" value="Bacteria"/>
</dbReference>